<evidence type="ECO:0000313" key="2">
    <source>
        <dbReference type="Proteomes" id="UP000033163"/>
    </source>
</evidence>
<reference evidence="2" key="1">
    <citation type="submission" date="2015-03" db="EMBL/GenBank/DDBJ databases">
        <authorList>
            <person name="Wibberg D."/>
        </authorList>
    </citation>
    <scope>NUCLEOTIDE SEQUENCE [LARGE SCALE GENOMIC DNA]</scope>
</reference>
<name>A0A0E4HC81_9BACL</name>
<dbReference type="EMBL" id="LN831776">
    <property type="protein sequence ID" value="CQR54346.1"/>
    <property type="molecule type" value="Genomic_DNA"/>
</dbReference>
<dbReference type="KEGG" id="pri:PRIO_1936"/>
<dbReference type="AlphaFoldDB" id="A0A0E4HC81"/>
<organism evidence="1 2">
    <name type="scientific">Paenibacillus riograndensis SBR5</name>
    <dbReference type="NCBI Taxonomy" id="1073571"/>
    <lineage>
        <taxon>Bacteria</taxon>
        <taxon>Bacillati</taxon>
        <taxon>Bacillota</taxon>
        <taxon>Bacilli</taxon>
        <taxon>Bacillales</taxon>
        <taxon>Paenibacillaceae</taxon>
        <taxon>Paenibacillus</taxon>
        <taxon>Paenibacillus sonchi group</taxon>
    </lineage>
</organism>
<gene>
    <name evidence="1" type="ORF">PRIO_1936</name>
</gene>
<dbReference type="PATRIC" id="fig|1073571.4.peg.2032"/>
<dbReference type="HOGENOM" id="CLU_3120702_0_0_9"/>
<proteinExistence type="predicted"/>
<sequence>MITIFKLWLNDTEAIGTICCPKQTEKTLFCETHFFRLIRITRQALCLTGE</sequence>
<dbReference type="Proteomes" id="UP000033163">
    <property type="component" value="Chromosome I"/>
</dbReference>
<protein>
    <submittedName>
        <fullName evidence="1">Uncharacterized protein</fullName>
    </submittedName>
</protein>
<accession>A0A0E4HC81</accession>
<evidence type="ECO:0000313" key="1">
    <source>
        <dbReference type="EMBL" id="CQR54346.1"/>
    </source>
</evidence>